<sequence>MTQKNEKNDVRFSKSRARSVKFRHDKVMSEEVRGELLMNVYLKFVKYAYQRYLPDLSPVFEEFANDYNIPTNKHDPVVENLFWWRLAYEVKLNPSFNCFRDFVNENQRYFQKWPVLKSWFREWQLAVPAYYFIGNQFGANSFVAVDIETEKTLEIFLPLPTFSSPEQGSIAAGILLPFCDSLYFPIGEFYQFDIRTRGDVARHLRHYQEQLRDEEDRYEVFMRIFSSLLKVEEISLNDRQ</sequence>
<keyword evidence="2" id="KW-1185">Reference proteome</keyword>
<evidence type="ECO:0000313" key="2">
    <source>
        <dbReference type="Proteomes" id="UP000198565"/>
    </source>
</evidence>
<name>A0A1I4JW61_9BACI</name>
<gene>
    <name evidence="1" type="ORF">SAMN04487943_103193</name>
</gene>
<dbReference type="Proteomes" id="UP000198565">
    <property type="component" value="Unassembled WGS sequence"/>
</dbReference>
<evidence type="ECO:0000313" key="1">
    <source>
        <dbReference type="EMBL" id="SFL70473.1"/>
    </source>
</evidence>
<accession>A0A1I4JW61</accession>
<protein>
    <submittedName>
        <fullName evidence="1">Uncharacterized protein</fullName>
    </submittedName>
</protein>
<dbReference type="AlphaFoldDB" id="A0A1I4JW61"/>
<reference evidence="2" key="1">
    <citation type="submission" date="2016-10" db="EMBL/GenBank/DDBJ databases">
        <authorList>
            <person name="Varghese N."/>
            <person name="Submissions S."/>
        </authorList>
    </citation>
    <scope>NUCLEOTIDE SEQUENCE [LARGE SCALE GENOMIC DNA]</scope>
    <source>
        <strain evidence="2">CGMCC 1.4250</strain>
    </source>
</reference>
<organism evidence="1 2">
    <name type="scientific">Gracilibacillus orientalis</name>
    <dbReference type="NCBI Taxonomy" id="334253"/>
    <lineage>
        <taxon>Bacteria</taxon>
        <taxon>Bacillati</taxon>
        <taxon>Bacillota</taxon>
        <taxon>Bacilli</taxon>
        <taxon>Bacillales</taxon>
        <taxon>Bacillaceae</taxon>
        <taxon>Gracilibacillus</taxon>
    </lineage>
</organism>
<proteinExistence type="predicted"/>
<dbReference type="EMBL" id="FOTR01000003">
    <property type="protein sequence ID" value="SFL70473.1"/>
    <property type="molecule type" value="Genomic_DNA"/>
</dbReference>